<organism evidence="14 15">
    <name type="scientific">Methanospirillum hungatei JF-1 (strain ATCC 27890 / DSM 864 / NBRC 100397 / JF-1)</name>
    <dbReference type="NCBI Taxonomy" id="323259"/>
    <lineage>
        <taxon>Archaea</taxon>
        <taxon>Methanobacteriati</taxon>
        <taxon>Methanobacteriota</taxon>
        <taxon>Stenosarchaea group</taxon>
        <taxon>Methanomicrobia</taxon>
        <taxon>Methanomicrobiales</taxon>
        <taxon>Methanospirillaceae</taxon>
        <taxon>Methanospirillum</taxon>
    </lineage>
</organism>
<feature type="transmembrane region" description="Helical" evidence="13">
    <location>
        <begin position="60"/>
        <end position="81"/>
    </location>
</feature>
<dbReference type="OrthoDB" id="10769at2157"/>
<reference evidence="15" key="1">
    <citation type="journal article" date="2016" name="Stand. Genomic Sci.">
        <title>Complete genome sequence of Methanospirillum hungatei type strain JF1.</title>
        <authorList>
            <person name="Gunsalus R.P."/>
            <person name="Cook L.E."/>
            <person name="Crable B."/>
            <person name="Rohlin L."/>
            <person name="McDonald E."/>
            <person name="Mouttaki H."/>
            <person name="Sieber J.R."/>
            <person name="Poweleit N."/>
            <person name="Zhou H."/>
            <person name="Lapidus A.L."/>
            <person name="Daligault H.E."/>
            <person name="Land M."/>
            <person name="Gilna P."/>
            <person name="Ivanova N."/>
            <person name="Kyrpides N."/>
            <person name="Culley D.E."/>
            <person name="McInerney M.J."/>
        </authorList>
    </citation>
    <scope>NUCLEOTIDE SEQUENCE [LARGE SCALE GENOMIC DNA]</scope>
    <source>
        <strain evidence="15">ATCC 27890 / DSM 864 / NBRC 100397 / JF-1</strain>
    </source>
</reference>
<keyword evidence="5 13" id="KW-0812">Transmembrane</keyword>
<dbReference type="GeneID" id="95969664"/>
<dbReference type="GO" id="GO:0016020">
    <property type="term" value="C:membrane"/>
    <property type="evidence" value="ECO:0007669"/>
    <property type="project" value="UniProtKB-SubCell"/>
</dbReference>
<evidence type="ECO:0008006" key="16">
    <source>
        <dbReference type="Google" id="ProtNLM"/>
    </source>
</evidence>
<comment type="similarity">
    <text evidence="2">Belongs to the TMEM175 family.</text>
</comment>
<keyword evidence="6" id="KW-0631">Potassium channel</keyword>
<dbReference type="Pfam" id="PF06736">
    <property type="entry name" value="TMEM175"/>
    <property type="match status" value="1"/>
</dbReference>
<dbReference type="InterPro" id="IPR010617">
    <property type="entry name" value="TMEM175-like"/>
</dbReference>
<comment type="catalytic activity">
    <reaction evidence="12">
        <text>K(+)(in) = K(+)(out)</text>
        <dbReference type="Rhea" id="RHEA:29463"/>
        <dbReference type="ChEBI" id="CHEBI:29103"/>
    </reaction>
</comment>
<evidence type="ECO:0000313" key="14">
    <source>
        <dbReference type="EMBL" id="ABD40528.1"/>
    </source>
</evidence>
<dbReference type="HOGENOM" id="CLU_1269933_0_0_2"/>
<dbReference type="GO" id="GO:0015252">
    <property type="term" value="F:proton channel activity"/>
    <property type="evidence" value="ECO:0007669"/>
    <property type="project" value="InterPro"/>
</dbReference>
<keyword evidence="10 13" id="KW-0472">Membrane</keyword>
<sequence length="217" mass="25509">MAIETFDEGPVTKTNIGRLTNGIFVFTLLLLFKNVRLPSFADTMHETKIDTFGLMQIPDILSFVNAFLIIALIWIMTFHIFHQIKKVDRRYISIHFGLLILIIFIPITSHLYQIFEENSIIAFFLHTNIFFISIFLMGEWYHCTHTPNIISAVENTQNYGCFSRKISYIPLTAVIGILLSLYDIALTRNLYYGTMIIFFLDWFLTTRYPCNERRRKR</sequence>
<keyword evidence="15" id="KW-1185">Reference proteome</keyword>
<proteinExistence type="inferred from homology"/>
<feature type="transmembrane region" description="Helical" evidence="13">
    <location>
        <begin position="120"/>
        <end position="141"/>
    </location>
</feature>
<feature type="transmembrane region" description="Helical" evidence="13">
    <location>
        <begin position="190"/>
        <end position="210"/>
    </location>
</feature>
<dbReference type="Proteomes" id="UP000001941">
    <property type="component" value="Chromosome"/>
</dbReference>
<keyword evidence="9" id="KW-0406">Ion transport</keyword>
<dbReference type="GO" id="GO:0005267">
    <property type="term" value="F:potassium channel activity"/>
    <property type="evidence" value="ECO:0007669"/>
    <property type="project" value="UniProtKB-KW"/>
</dbReference>
<evidence type="ECO:0000256" key="3">
    <source>
        <dbReference type="ARBA" id="ARBA00022448"/>
    </source>
</evidence>
<evidence type="ECO:0000256" key="11">
    <source>
        <dbReference type="ARBA" id="ARBA00023303"/>
    </source>
</evidence>
<evidence type="ECO:0000256" key="5">
    <source>
        <dbReference type="ARBA" id="ARBA00022692"/>
    </source>
</evidence>
<evidence type="ECO:0000256" key="4">
    <source>
        <dbReference type="ARBA" id="ARBA00022538"/>
    </source>
</evidence>
<evidence type="ECO:0000256" key="13">
    <source>
        <dbReference type="SAM" id="Phobius"/>
    </source>
</evidence>
<gene>
    <name evidence="14" type="ordered locus">Mhun_0776</name>
</gene>
<evidence type="ECO:0000256" key="8">
    <source>
        <dbReference type="ARBA" id="ARBA00022989"/>
    </source>
</evidence>
<keyword evidence="7" id="KW-0630">Potassium</keyword>
<dbReference type="eggNOG" id="arCOG04887">
    <property type="taxonomic scope" value="Archaea"/>
</dbReference>
<evidence type="ECO:0000256" key="7">
    <source>
        <dbReference type="ARBA" id="ARBA00022958"/>
    </source>
</evidence>
<dbReference type="STRING" id="323259.Mhun_0776"/>
<keyword evidence="11" id="KW-0407">Ion channel</keyword>
<accession>Q2FQS8</accession>
<evidence type="ECO:0000256" key="9">
    <source>
        <dbReference type="ARBA" id="ARBA00023065"/>
    </source>
</evidence>
<protein>
    <recommendedName>
        <fullName evidence="16">DUF1211 domain-containing protein</fullName>
    </recommendedName>
</protein>
<evidence type="ECO:0000256" key="6">
    <source>
        <dbReference type="ARBA" id="ARBA00022826"/>
    </source>
</evidence>
<dbReference type="KEGG" id="mhu:Mhun_0776"/>
<dbReference type="InParanoid" id="Q2FQS8"/>
<keyword evidence="8 13" id="KW-1133">Transmembrane helix</keyword>
<keyword evidence="3" id="KW-0813">Transport</keyword>
<dbReference type="RefSeq" id="WP_011447807.1">
    <property type="nucleotide sequence ID" value="NC_007796.1"/>
</dbReference>
<feature type="transmembrane region" description="Helical" evidence="13">
    <location>
        <begin position="166"/>
        <end position="184"/>
    </location>
</feature>
<evidence type="ECO:0000313" key="15">
    <source>
        <dbReference type="Proteomes" id="UP000001941"/>
    </source>
</evidence>
<name>Q2FQS8_METHJ</name>
<dbReference type="AlphaFoldDB" id="Q2FQS8"/>
<keyword evidence="4" id="KW-0633">Potassium transport</keyword>
<comment type="subcellular location">
    <subcellularLocation>
        <location evidence="1">Membrane</location>
        <topology evidence="1">Multi-pass membrane protein</topology>
    </subcellularLocation>
</comment>
<feature type="transmembrane region" description="Helical" evidence="13">
    <location>
        <begin position="93"/>
        <end position="114"/>
    </location>
</feature>
<evidence type="ECO:0000256" key="12">
    <source>
        <dbReference type="ARBA" id="ARBA00034430"/>
    </source>
</evidence>
<dbReference type="EnsemblBacteria" id="ABD40528">
    <property type="protein sequence ID" value="ABD40528"/>
    <property type="gene ID" value="Mhun_0776"/>
</dbReference>
<evidence type="ECO:0000256" key="10">
    <source>
        <dbReference type="ARBA" id="ARBA00023136"/>
    </source>
</evidence>
<dbReference type="EMBL" id="CP000254">
    <property type="protein sequence ID" value="ABD40528.1"/>
    <property type="molecule type" value="Genomic_DNA"/>
</dbReference>
<evidence type="ECO:0000256" key="1">
    <source>
        <dbReference type="ARBA" id="ARBA00004141"/>
    </source>
</evidence>
<evidence type="ECO:0000256" key="2">
    <source>
        <dbReference type="ARBA" id="ARBA00006920"/>
    </source>
</evidence>